<dbReference type="Pfam" id="PF13202">
    <property type="entry name" value="EF-hand_5"/>
    <property type="match status" value="1"/>
</dbReference>
<dbReference type="Pfam" id="PF13499">
    <property type="entry name" value="EF-hand_7"/>
    <property type="match status" value="1"/>
</dbReference>
<gene>
    <name evidence="3" type="ORF">RR48_04162</name>
</gene>
<dbReference type="SMART" id="SM00054">
    <property type="entry name" value="EFh"/>
    <property type="match status" value="3"/>
</dbReference>
<evidence type="ECO:0000313" key="3">
    <source>
        <dbReference type="EMBL" id="KPJ08055.1"/>
    </source>
</evidence>
<evidence type="ECO:0000256" key="1">
    <source>
        <dbReference type="ARBA" id="ARBA00022837"/>
    </source>
</evidence>
<dbReference type="STRING" id="76193.A0A0N1INM2"/>
<dbReference type="PROSITE" id="PS00018">
    <property type="entry name" value="EF_HAND_1"/>
    <property type="match status" value="3"/>
</dbReference>
<dbReference type="InterPro" id="IPR002048">
    <property type="entry name" value="EF_hand_dom"/>
</dbReference>
<keyword evidence="4" id="KW-1185">Reference proteome</keyword>
<dbReference type="InParanoid" id="A0A0N1INM2"/>
<organism evidence="3 4">
    <name type="scientific">Papilio machaon</name>
    <name type="common">Old World swallowtail butterfly</name>
    <dbReference type="NCBI Taxonomy" id="76193"/>
    <lineage>
        <taxon>Eukaryota</taxon>
        <taxon>Metazoa</taxon>
        <taxon>Ecdysozoa</taxon>
        <taxon>Arthropoda</taxon>
        <taxon>Hexapoda</taxon>
        <taxon>Insecta</taxon>
        <taxon>Pterygota</taxon>
        <taxon>Neoptera</taxon>
        <taxon>Endopterygota</taxon>
        <taxon>Lepidoptera</taxon>
        <taxon>Glossata</taxon>
        <taxon>Ditrysia</taxon>
        <taxon>Papilionoidea</taxon>
        <taxon>Papilionidae</taxon>
        <taxon>Papilioninae</taxon>
        <taxon>Papilio</taxon>
    </lineage>
</organism>
<dbReference type="EMBL" id="KQ461158">
    <property type="protein sequence ID" value="KPJ08055.1"/>
    <property type="molecule type" value="Genomic_DNA"/>
</dbReference>
<dbReference type="AlphaFoldDB" id="A0A0N1INM2"/>
<feature type="domain" description="EF-hand" evidence="2">
    <location>
        <begin position="5"/>
        <end position="40"/>
    </location>
</feature>
<dbReference type="GO" id="GO:0005509">
    <property type="term" value="F:calcium ion binding"/>
    <property type="evidence" value="ECO:0007669"/>
    <property type="project" value="InterPro"/>
</dbReference>
<dbReference type="Gene3D" id="1.10.238.10">
    <property type="entry name" value="EF-hand"/>
    <property type="match status" value="1"/>
</dbReference>
<reference evidence="3 4" key="1">
    <citation type="journal article" date="2015" name="Nat. Commun.">
        <title>Outbred genome sequencing and CRISPR/Cas9 gene editing in butterflies.</title>
        <authorList>
            <person name="Li X."/>
            <person name="Fan D."/>
            <person name="Zhang W."/>
            <person name="Liu G."/>
            <person name="Zhang L."/>
            <person name="Zhao L."/>
            <person name="Fang X."/>
            <person name="Chen L."/>
            <person name="Dong Y."/>
            <person name="Chen Y."/>
            <person name="Ding Y."/>
            <person name="Zhao R."/>
            <person name="Feng M."/>
            <person name="Zhu Y."/>
            <person name="Feng Y."/>
            <person name="Jiang X."/>
            <person name="Zhu D."/>
            <person name="Xiang H."/>
            <person name="Feng X."/>
            <person name="Li S."/>
            <person name="Wang J."/>
            <person name="Zhang G."/>
            <person name="Kronforst M.R."/>
            <person name="Wang W."/>
        </authorList>
    </citation>
    <scope>NUCLEOTIDE SEQUENCE [LARGE SCALE GENOMIC DNA]</scope>
    <source>
        <strain evidence="3">Ya'a_city_454_Pm</strain>
        <tissue evidence="3">Whole body</tissue>
    </source>
</reference>
<evidence type="ECO:0000313" key="4">
    <source>
        <dbReference type="Proteomes" id="UP000053240"/>
    </source>
</evidence>
<dbReference type="InterPro" id="IPR018247">
    <property type="entry name" value="EF_Hand_1_Ca_BS"/>
</dbReference>
<feature type="domain" description="EF-hand" evidence="2">
    <location>
        <begin position="105"/>
        <end position="140"/>
    </location>
</feature>
<accession>A0A0N1INM2</accession>
<dbReference type="PROSITE" id="PS50222">
    <property type="entry name" value="EF_HAND_2"/>
    <property type="match status" value="2"/>
</dbReference>
<dbReference type="Proteomes" id="UP000053240">
    <property type="component" value="Unassembled WGS sequence"/>
</dbReference>
<sequence length="190" mass="21491">MVSDFRRKKLMFMFKFLDKDGSGSIEKKDFQLAAEKAAKEAAEKAATERGWKEGDALYKECFDTIDMVWDALQKVGDSNSDGQVSAEEWVTMWDTVSKSAADRDWLDKYCKFIFKMQDLNGDGFIDSDDFVAATSKSGNTKENALEAFKKLAQGKSQISLTDFQKLWNEFFTTEDPNAPGNFITGRPSFD</sequence>
<name>A0A0N1INM2_PAPMA</name>
<dbReference type="SUPFAM" id="SSF47473">
    <property type="entry name" value="EF-hand"/>
    <property type="match status" value="1"/>
</dbReference>
<dbReference type="InterPro" id="IPR011992">
    <property type="entry name" value="EF-hand-dom_pair"/>
</dbReference>
<keyword evidence="1" id="KW-0106">Calcium</keyword>
<proteinExistence type="predicted"/>
<protein>
    <submittedName>
        <fullName evidence="3">Calexcitin-2</fullName>
    </submittedName>
</protein>
<evidence type="ECO:0000259" key="2">
    <source>
        <dbReference type="PROSITE" id="PS50222"/>
    </source>
</evidence>